<keyword evidence="1" id="KW-0808">Transferase</keyword>
<dbReference type="EC" id="2.1.1.242" evidence="1"/>
<dbReference type="Proteomes" id="UP000006251">
    <property type="component" value="Unassembled WGS sequence"/>
</dbReference>
<feature type="region of interest" description="Disordered" evidence="2">
    <location>
        <begin position="50"/>
        <end position="85"/>
    </location>
</feature>
<comment type="function">
    <text evidence="1">Specifically methylates the guanosine in position 1516 of 16S rRNA.</text>
</comment>
<keyword evidence="1" id="KW-0949">S-adenosyl-L-methionine</keyword>
<comment type="caution">
    <text evidence="3">The sequence shown here is derived from an EMBL/GenBank/DDBJ whole genome shotgun (WGS) entry which is preliminary data.</text>
</comment>
<dbReference type="AlphaFoldDB" id="K6Y2P9"/>
<evidence type="ECO:0000256" key="1">
    <source>
        <dbReference type="HAMAP-Rule" id="MF_01523"/>
    </source>
</evidence>
<keyword evidence="1" id="KW-0963">Cytoplasm</keyword>
<dbReference type="CDD" id="cd02440">
    <property type="entry name" value="AdoMet_MTases"/>
    <property type="match status" value="1"/>
</dbReference>
<accession>K6Y2P9</accession>
<name>K6Y2P9_9ALTE</name>
<comment type="similarity">
    <text evidence="1">Belongs to the methyltransferase superfamily. RsmJ family.</text>
</comment>
<evidence type="ECO:0000256" key="2">
    <source>
        <dbReference type="SAM" id="MobiDB-lite"/>
    </source>
</evidence>
<dbReference type="PANTHER" id="PTHR36112:SF1">
    <property type="entry name" value="RIBOSOMAL RNA SMALL SUBUNIT METHYLTRANSFERASE J"/>
    <property type="match status" value="1"/>
</dbReference>
<sequence length="316" mass="34516">MRDQNVSINAQSGQDGGIGIVILIEDRDRISPQEDAKKLSAETGYPIVKRGFNDTKVKSSKPSSKHKKPHTNAQKMAKRSTKSDNAVANVNIDSQWQLVYTSNGLALRFSNEPSWGDIIVDFNSAALNYRKQHGGGRNEALAKAIGIKGKDSLSVIDCTAGMGNDSFVMASVGAHVIMLERSPIIAALLEDALNRIEAVAELPERLLLVKTDATDYILKQGAKKNAKPLADVIYLDPMFPHKKKSALVKKEMRAFQQLLGADIDSAQLLDAALNHAGSRVVVKRPISAEPIELACGRKPDTAIESKKHRFDVYILH</sequence>
<reference evidence="4" key="1">
    <citation type="journal article" date="2014" name="Environ. Microbiol.">
        <title>Comparative genomics of the marine bacterial genus Glaciecola reveals the high degree of genomic diversity and genomic characteristic for cold adaptation.</title>
        <authorList>
            <person name="Qin Q.L."/>
            <person name="Xie B.B."/>
            <person name="Yu Y."/>
            <person name="Shu Y.L."/>
            <person name="Rong J.C."/>
            <person name="Zhang Y.J."/>
            <person name="Zhao D.L."/>
            <person name="Chen X.L."/>
            <person name="Zhang X.Y."/>
            <person name="Chen B."/>
            <person name="Zhou B.C."/>
            <person name="Zhang Y.Z."/>
        </authorList>
    </citation>
    <scope>NUCLEOTIDE SEQUENCE [LARGE SCALE GENOMIC DNA]</scope>
    <source>
        <strain evidence="4">ACAM 615</strain>
    </source>
</reference>
<dbReference type="Pfam" id="PF04445">
    <property type="entry name" value="SAM_MT"/>
    <property type="match status" value="1"/>
</dbReference>
<comment type="catalytic activity">
    <reaction evidence="1">
        <text>guanosine(1516) in 16S rRNA + S-adenosyl-L-methionine = N(2)-methylguanosine(1516) in 16S rRNA + S-adenosyl-L-homocysteine + H(+)</text>
        <dbReference type="Rhea" id="RHEA:43220"/>
        <dbReference type="Rhea" id="RHEA-COMP:10412"/>
        <dbReference type="Rhea" id="RHEA-COMP:10413"/>
        <dbReference type="ChEBI" id="CHEBI:15378"/>
        <dbReference type="ChEBI" id="CHEBI:57856"/>
        <dbReference type="ChEBI" id="CHEBI:59789"/>
        <dbReference type="ChEBI" id="CHEBI:74269"/>
        <dbReference type="ChEBI" id="CHEBI:74481"/>
        <dbReference type="EC" id="2.1.1.242"/>
    </reaction>
</comment>
<dbReference type="OrthoDB" id="3191794at2"/>
<evidence type="ECO:0000313" key="4">
    <source>
        <dbReference type="Proteomes" id="UP000006251"/>
    </source>
</evidence>
<keyword evidence="1" id="KW-0489">Methyltransferase</keyword>
<dbReference type="SUPFAM" id="SSF53335">
    <property type="entry name" value="S-adenosyl-L-methionine-dependent methyltransferases"/>
    <property type="match status" value="1"/>
</dbReference>
<feature type="binding site" evidence="1">
    <location>
        <position position="236"/>
    </location>
    <ligand>
        <name>S-adenosyl-L-methionine</name>
        <dbReference type="ChEBI" id="CHEBI:59789"/>
    </ligand>
</feature>
<dbReference type="PANTHER" id="PTHR36112">
    <property type="entry name" value="RIBOSOMAL RNA SMALL SUBUNIT METHYLTRANSFERASE J"/>
    <property type="match status" value="1"/>
</dbReference>
<dbReference type="HAMAP" id="MF_01523">
    <property type="entry name" value="16SrRNA_methyltr_J"/>
    <property type="match status" value="1"/>
</dbReference>
<dbReference type="Gene3D" id="3.40.50.150">
    <property type="entry name" value="Vaccinia Virus protein VP39"/>
    <property type="match status" value="1"/>
</dbReference>
<dbReference type="InterPro" id="IPR007536">
    <property type="entry name" value="16SrRNA_methylTrfase_J"/>
</dbReference>
<proteinExistence type="inferred from homology"/>
<keyword evidence="4" id="KW-1185">Reference proteome</keyword>
<gene>
    <name evidence="1" type="primary">rsmJ</name>
    <name evidence="3" type="ORF">GPAL_0218</name>
</gene>
<dbReference type="EMBL" id="BAEQ01000004">
    <property type="protein sequence ID" value="GAC27099.1"/>
    <property type="molecule type" value="Genomic_DNA"/>
</dbReference>
<dbReference type="GO" id="GO:0008990">
    <property type="term" value="F:rRNA (guanine-N2-)-methyltransferase activity"/>
    <property type="evidence" value="ECO:0007669"/>
    <property type="project" value="UniProtKB-UniRule"/>
</dbReference>
<organism evidence="3 4">
    <name type="scientific">Brumicola pallidula DSM 14239 = ACAM 615</name>
    <dbReference type="NCBI Taxonomy" id="1121922"/>
    <lineage>
        <taxon>Bacteria</taxon>
        <taxon>Pseudomonadati</taxon>
        <taxon>Pseudomonadota</taxon>
        <taxon>Gammaproteobacteria</taxon>
        <taxon>Alteromonadales</taxon>
        <taxon>Alteromonadaceae</taxon>
        <taxon>Brumicola</taxon>
    </lineage>
</organism>
<dbReference type="GO" id="GO:0005737">
    <property type="term" value="C:cytoplasm"/>
    <property type="evidence" value="ECO:0007669"/>
    <property type="project" value="UniProtKB-SubCell"/>
</dbReference>
<dbReference type="STRING" id="1121922.GCA_000428905_02466"/>
<keyword evidence="1" id="KW-0698">rRNA processing</keyword>
<comment type="subcellular location">
    <subcellularLocation>
        <location evidence="1">Cytoplasm</location>
    </subcellularLocation>
</comment>
<protein>
    <recommendedName>
        <fullName evidence="1">Ribosomal RNA small subunit methyltransferase J</fullName>
        <ecNumber evidence="1">2.1.1.242</ecNumber>
    </recommendedName>
    <alternativeName>
        <fullName evidence="1">16S rRNA m2G1516 methyltransferase</fullName>
    </alternativeName>
    <alternativeName>
        <fullName evidence="1">rRNA (guanine-N(2)-)-methyltransferase</fullName>
    </alternativeName>
</protein>
<dbReference type="InterPro" id="IPR029063">
    <property type="entry name" value="SAM-dependent_MTases_sf"/>
</dbReference>
<comment type="caution">
    <text evidence="1">Lacks conserved residue(s) required for the propagation of feature annotation.</text>
</comment>
<evidence type="ECO:0000313" key="3">
    <source>
        <dbReference type="EMBL" id="GAC27099.1"/>
    </source>
</evidence>
<dbReference type="RefSeq" id="WP_006008336.1">
    <property type="nucleotide sequence ID" value="NZ_AUAV01000013.1"/>
</dbReference>
<feature type="compositionally biased region" description="Basic residues" evidence="2">
    <location>
        <begin position="63"/>
        <end position="80"/>
    </location>
</feature>
<feature type="binding site" evidence="1">
    <location>
        <begin position="180"/>
        <end position="181"/>
    </location>
    <ligand>
        <name>S-adenosyl-L-methionine</name>
        <dbReference type="ChEBI" id="CHEBI:59789"/>
    </ligand>
</feature>